<dbReference type="SUPFAM" id="SSF54928">
    <property type="entry name" value="RNA-binding domain, RBD"/>
    <property type="match status" value="1"/>
</dbReference>
<feature type="region of interest" description="Disordered" evidence="3">
    <location>
        <begin position="82"/>
        <end position="102"/>
    </location>
</feature>
<evidence type="ECO:0000259" key="4">
    <source>
        <dbReference type="PROSITE" id="PS50102"/>
    </source>
</evidence>
<gene>
    <name evidence="5" type="ORF">BU16DRAFT_529281</name>
</gene>
<organism evidence="5 6">
    <name type="scientific">Lophium mytilinum</name>
    <dbReference type="NCBI Taxonomy" id="390894"/>
    <lineage>
        <taxon>Eukaryota</taxon>
        <taxon>Fungi</taxon>
        <taxon>Dikarya</taxon>
        <taxon>Ascomycota</taxon>
        <taxon>Pezizomycotina</taxon>
        <taxon>Dothideomycetes</taxon>
        <taxon>Pleosporomycetidae</taxon>
        <taxon>Mytilinidiales</taxon>
        <taxon>Mytilinidiaceae</taxon>
        <taxon>Lophium</taxon>
    </lineage>
</organism>
<dbReference type="InterPro" id="IPR000504">
    <property type="entry name" value="RRM_dom"/>
</dbReference>
<keyword evidence="1 2" id="KW-0694">RNA-binding</keyword>
<sequence length="102" mass="11572">MTDTPLVRLFIGNLPRDVTRNDVERLFQQIGELFEIRLMNGFGFVEYNNAVDARDAVAALHGSDFMGQRLVVNFTSGSSMPGRLAQIRPRNHHKKEKVASRE</sequence>
<proteinExistence type="predicted"/>
<name>A0A6A6QLV8_9PEZI</name>
<feature type="domain" description="RRM" evidence="4">
    <location>
        <begin position="7"/>
        <end position="77"/>
    </location>
</feature>
<dbReference type="GO" id="GO:0003729">
    <property type="term" value="F:mRNA binding"/>
    <property type="evidence" value="ECO:0007669"/>
    <property type="project" value="TreeGrafter"/>
</dbReference>
<dbReference type="Gene3D" id="3.30.70.330">
    <property type="match status" value="1"/>
</dbReference>
<evidence type="ECO:0000313" key="6">
    <source>
        <dbReference type="Proteomes" id="UP000799750"/>
    </source>
</evidence>
<dbReference type="Pfam" id="PF00076">
    <property type="entry name" value="RRM_1"/>
    <property type="match status" value="1"/>
</dbReference>
<dbReference type="EMBL" id="MU004193">
    <property type="protein sequence ID" value="KAF2493056.1"/>
    <property type="molecule type" value="Genomic_DNA"/>
</dbReference>
<dbReference type="InterPro" id="IPR012677">
    <property type="entry name" value="Nucleotide-bd_a/b_plait_sf"/>
</dbReference>
<keyword evidence="6" id="KW-1185">Reference proteome</keyword>
<accession>A0A6A6QLV8</accession>
<dbReference type="PANTHER" id="PTHR23003">
    <property type="entry name" value="RNA RECOGNITION MOTIF RRM DOMAIN CONTAINING PROTEIN"/>
    <property type="match status" value="1"/>
</dbReference>
<dbReference type="InterPro" id="IPR035979">
    <property type="entry name" value="RBD_domain_sf"/>
</dbReference>
<dbReference type="SMART" id="SM00360">
    <property type="entry name" value="RRM"/>
    <property type="match status" value="1"/>
</dbReference>
<evidence type="ECO:0000256" key="1">
    <source>
        <dbReference type="ARBA" id="ARBA00022884"/>
    </source>
</evidence>
<protein>
    <recommendedName>
        <fullName evidence="4">RRM domain-containing protein</fullName>
    </recommendedName>
</protein>
<dbReference type="GO" id="GO:0005634">
    <property type="term" value="C:nucleus"/>
    <property type="evidence" value="ECO:0007669"/>
    <property type="project" value="TreeGrafter"/>
</dbReference>
<dbReference type="GO" id="GO:0005737">
    <property type="term" value="C:cytoplasm"/>
    <property type="evidence" value="ECO:0007669"/>
    <property type="project" value="TreeGrafter"/>
</dbReference>
<evidence type="ECO:0000256" key="2">
    <source>
        <dbReference type="PROSITE-ProRule" id="PRU00176"/>
    </source>
</evidence>
<dbReference type="InterPro" id="IPR050374">
    <property type="entry name" value="RRT5_SRSF_SR"/>
</dbReference>
<dbReference type="PANTHER" id="PTHR23003:SF51">
    <property type="entry name" value="SERINE-ARGININE PROTEIN 55"/>
    <property type="match status" value="1"/>
</dbReference>
<dbReference type="AlphaFoldDB" id="A0A6A6QLV8"/>
<dbReference type="OrthoDB" id="1099063at2759"/>
<evidence type="ECO:0000256" key="3">
    <source>
        <dbReference type="SAM" id="MobiDB-lite"/>
    </source>
</evidence>
<evidence type="ECO:0000313" key="5">
    <source>
        <dbReference type="EMBL" id="KAF2493056.1"/>
    </source>
</evidence>
<dbReference type="PROSITE" id="PS50102">
    <property type="entry name" value="RRM"/>
    <property type="match status" value="1"/>
</dbReference>
<dbReference type="Proteomes" id="UP000799750">
    <property type="component" value="Unassembled WGS sequence"/>
</dbReference>
<reference evidence="5" key="1">
    <citation type="journal article" date="2020" name="Stud. Mycol.">
        <title>101 Dothideomycetes genomes: a test case for predicting lifestyles and emergence of pathogens.</title>
        <authorList>
            <person name="Haridas S."/>
            <person name="Albert R."/>
            <person name="Binder M."/>
            <person name="Bloem J."/>
            <person name="Labutti K."/>
            <person name="Salamov A."/>
            <person name="Andreopoulos B."/>
            <person name="Baker S."/>
            <person name="Barry K."/>
            <person name="Bills G."/>
            <person name="Bluhm B."/>
            <person name="Cannon C."/>
            <person name="Castanera R."/>
            <person name="Culley D."/>
            <person name="Daum C."/>
            <person name="Ezra D."/>
            <person name="Gonzalez J."/>
            <person name="Henrissat B."/>
            <person name="Kuo A."/>
            <person name="Liang C."/>
            <person name="Lipzen A."/>
            <person name="Lutzoni F."/>
            <person name="Magnuson J."/>
            <person name="Mondo S."/>
            <person name="Nolan M."/>
            <person name="Ohm R."/>
            <person name="Pangilinan J."/>
            <person name="Park H.-J."/>
            <person name="Ramirez L."/>
            <person name="Alfaro M."/>
            <person name="Sun H."/>
            <person name="Tritt A."/>
            <person name="Yoshinaga Y."/>
            <person name="Zwiers L.-H."/>
            <person name="Turgeon B."/>
            <person name="Goodwin S."/>
            <person name="Spatafora J."/>
            <person name="Crous P."/>
            <person name="Grigoriev I."/>
        </authorList>
    </citation>
    <scope>NUCLEOTIDE SEQUENCE</scope>
    <source>
        <strain evidence="5">CBS 269.34</strain>
    </source>
</reference>